<feature type="transmembrane region" description="Helical" evidence="2">
    <location>
        <begin position="239"/>
        <end position="260"/>
    </location>
</feature>
<dbReference type="Proteomes" id="UP000726737">
    <property type="component" value="Unassembled WGS sequence"/>
</dbReference>
<evidence type="ECO:0000256" key="1">
    <source>
        <dbReference type="SAM" id="MobiDB-lite"/>
    </source>
</evidence>
<evidence type="ECO:0000313" key="4">
    <source>
        <dbReference type="Proteomes" id="UP000726737"/>
    </source>
</evidence>
<keyword evidence="2" id="KW-0812">Transmembrane</keyword>
<feature type="transmembrane region" description="Helical" evidence="2">
    <location>
        <begin position="356"/>
        <end position="378"/>
    </location>
</feature>
<feature type="transmembrane region" description="Helical" evidence="2">
    <location>
        <begin position="145"/>
        <end position="166"/>
    </location>
</feature>
<reference evidence="3" key="1">
    <citation type="journal article" date="2020" name="Fungal Divers.">
        <title>Resolving the Mortierellaceae phylogeny through synthesis of multi-gene phylogenetics and phylogenomics.</title>
        <authorList>
            <person name="Vandepol N."/>
            <person name="Liber J."/>
            <person name="Desiro A."/>
            <person name="Na H."/>
            <person name="Kennedy M."/>
            <person name="Barry K."/>
            <person name="Grigoriev I.V."/>
            <person name="Miller A.N."/>
            <person name="O'Donnell K."/>
            <person name="Stajich J.E."/>
            <person name="Bonito G."/>
        </authorList>
    </citation>
    <scope>NUCLEOTIDE SEQUENCE</scope>
    <source>
        <strain evidence="3">KOD948</strain>
    </source>
</reference>
<sequence>MDEHDERTSLVRSNSTLNRVSSPDNNNGYNTGNGQHHYNNNNQTRPSRTPSGREDFARRDPRTFLVQVQRSLALFQTWAAKVLQGGEESSAVNWVQNARVARTFMMIINVTLAVLAFLLMGVEMVEMALREPILDYLLPESEITLIVAGLTIVAGAFGFAVAYNLLVEEDTTNKGDERNNDEGRRGNGSGGNGRDSGPWTPTPPRSTDNMLGQNNDPPLVLQQQQIRRPRLMFTKASTYLLNGNAVFLAVVLIVCTISVAQRSVHLSQMDKELNSAWTEASRHRTKHISDFELRHQCCGYNSITDRPFPPVGNPKEPKEPKRQTCSENLDYGFQVPCKAELTKDFERWQKGIQHLMLAQVTMLLPLLLLVMALSAIGFSKLKERKQEGLEGAEAEAEATAAVPVVNGRGGAQYERPLLEDVTPHNGGTPFLVDVEAEPVRHTHDRPVVQPSLI</sequence>
<feature type="compositionally biased region" description="Low complexity" evidence="1">
    <location>
        <begin position="25"/>
        <end position="44"/>
    </location>
</feature>
<feature type="transmembrane region" description="Helical" evidence="2">
    <location>
        <begin position="104"/>
        <end position="125"/>
    </location>
</feature>
<feature type="compositionally biased region" description="Polar residues" evidence="1">
    <location>
        <begin position="10"/>
        <end position="24"/>
    </location>
</feature>
<accession>A0A9P6TUZ9</accession>
<feature type="region of interest" description="Disordered" evidence="1">
    <location>
        <begin position="172"/>
        <end position="217"/>
    </location>
</feature>
<evidence type="ECO:0000256" key="2">
    <source>
        <dbReference type="SAM" id="Phobius"/>
    </source>
</evidence>
<keyword evidence="2" id="KW-1133">Transmembrane helix</keyword>
<feature type="compositionally biased region" description="Basic and acidic residues" evidence="1">
    <location>
        <begin position="172"/>
        <end position="185"/>
    </location>
</feature>
<protein>
    <submittedName>
        <fullName evidence="3">Uncharacterized protein</fullName>
    </submittedName>
</protein>
<name>A0A9P6TUZ9_9FUNG</name>
<evidence type="ECO:0000313" key="3">
    <source>
        <dbReference type="EMBL" id="KAG0248352.1"/>
    </source>
</evidence>
<feature type="compositionally biased region" description="Polar residues" evidence="1">
    <location>
        <begin position="205"/>
        <end position="217"/>
    </location>
</feature>
<proteinExistence type="predicted"/>
<dbReference type="EMBL" id="JAAAJA010001020">
    <property type="protein sequence ID" value="KAG0248352.1"/>
    <property type="molecule type" value="Genomic_DNA"/>
</dbReference>
<dbReference type="AlphaFoldDB" id="A0A9P6TUZ9"/>
<keyword evidence="4" id="KW-1185">Reference proteome</keyword>
<organism evidence="3 4">
    <name type="scientific">Mortierella polycephala</name>
    <dbReference type="NCBI Taxonomy" id="41804"/>
    <lineage>
        <taxon>Eukaryota</taxon>
        <taxon>Fungi</taxon>
        <taxon>Fungi incertae sedis</taxon>
        <taxon>Mucoromycota</taxon>
        <taxon>Mortierellomycotina</taxon>
        <taxon>Mortierellomycetes</taxon>
        <taxon>Mortierellales</taxon>
        <taxon>Mortierellaceae</taxon>
        <taxon>Mortierella</taxon>
    </lineage>
</organism>
<gene>
    <name evidence="3" type="ORF">BG011_000171</name>
</gene>
<comment type="caution">
    <text evidence="3">The sequence shown here is derived from an EMBL/GenBank/DDBJ whole genome shotgun (WGS) entry which is preliminary data.</text>
</comment>
<feature type="region of interest" description="Disordered" evidence="1">
    <location>
        <begin position="1"/>
        <end position="56"/>
    </location>
</feature>
<keyword evidence="2" id="KW-0472">Membrane</keyword>
<dbReference type="OrthoDB" id="2409294at2759"/>